<dbReference type="RefSeq" id="WP_234994591.1">
    <property type="nucleotide sequence ID" value="NZ_FQUQ01000005.1"/>
</dbReference>
<dbReference type="SUPFAM" id="SSF51215">
    <property type="entry name" value="Regulatory protein AraC"/>
    <property type="match status" value="1"/>
</dbReference>
<feature type="domain" description="HTH araC/xylS-type" evidence="4">
    <location>
        <begin position="212"/>
        <end position="304"/>
    </location>
</feature>
<name>A0A1M5IY37_9SPHI</name>
<keyword evidence="2" id="KW-0238">DNA-binding</keyword>
<dbReference type="Pfam" id="PF12833">
    <property type="entry name" value="HTH_18"/>
    <property type="match status" value="1"/>
</dbReference>
<dbReference type="GO" id="GO:0003700">
    <property type="term" value="F:DNA-binding transcription factor activity"/>
    <property type="evidence" value="ECO:0007669"/>
    <property type="project" value="InterPro"/>
</dbReference>
<keyword evidence="1" id="KW-0805">Transcription regulation</keyword>
<evidence type="ECO:0000256" key="1">
    <source>
        <dbReference type="ARBA" id="ARBA00023015"/>
    </source>
</evidence>
<evidence type="ECO:0000313" key="5">
    <source>
        <dbReference type="EMBL" id="SHG32663.1"/>
    </source>
</evidence>
<dbReference type="EMBL" id="FQUQ01000005">
    <property type="protein sequence ID" value="SHG32663.1"/>
    <property type="molecule type" value="Genomic_DNA"/>
</dbReference>
<sequence>MIKIEAMNSNSLEEFYQDKLNRIPENLNDEIGHFNVFKIGDFTGHKAFPTTFSRKNFYKIKLIIGKNRCYYADKTIEIKESAMLFANPLIPYHLENLEGPQTEYFCIFTEAFFHQFGQLKTYPIFSPEDHPIYFLNEKEQQEIILIYEKMEEEIKSDYAYKYDVLRNLVYELVHKVMKMKPAAMIREKGSGANIRIASLFTELLDLQFPLADLQQEMKLRRAQDFATHLSVHVNHLNRAVKMTTGKTTTQCISERIIQEAKILLRHSGRSVSEIAYGLRFDAPTHFISFFRKHTDQTPAKFRELKNQIADS</sequence>
<dbReference type="Gene3D" id="1.10.10.60">
    <property type="entry name" value="Homeodomain-like"/>
    <property type="match status" value="1"/>
</dbReference>
<dbReference type="PANTHER" id="PTHR43280:SF32">
    <property type="entry name" value="TRANSCRIPTIONAL REGULATORY PROTEIN"/>
    <property type="match status" value="1"/>
</dbReference>
<dbReference type="AlphaFoldDB" id="A0A1M5IY37"/>
<dbReference type="InterPro" id="IPR018060">
    <property type="entry name" value="HTH_AraC"/>
</dbReference>
<organism evidence="5 6">
    <name type="scientific">Pedobacter caeni</name>
    <dbReference type="NCBI Taxonomy" id="288992"/>
    <lineage>
        <taxon>Bacteria</taxon>
        <taxon>Pseudomonadati</taxon>
        <taxon>Bacteroidota</taxon>
        <taxon>Sphingobacteriia</taxon>
        <taxon>Sphingobacteriales</taxon>
        <taxon>Sphingobacteriaceae</taxon>
        <taxon>Pedobacter</taxon>
    </lineage>
</organism>
<dbReference type="Proteomes" id="UP000184287">
    <property type="component" value="Unassembled WGS sequence"/>
</dbReference>
<reference evidence="6" key="1">
    <citation type="submission" date="2016-11" db="EMBL/GenBank/DDBJ databases">
        <authorList>
            <person name="Varghese N."/>
            <person name="Submissions S."/>
        </authorList>
    </citation>
    <scope>NUCLEOTIDE SEQUENCE [LARGE SCALE GENOMIC DNA]</scope>
    <source>
        <strain evidence="6">DSM 16990</strain>
    </source>
</reference>
<evidence type="ECO:0000256" key="2">
    <source>
        <dbReference type="ARBA" id="ARBA00023125"/>
    </source>
</evidence>
<dbReference type="STRING" id="288992.SAMN04488522_10593"/>
<proteinExistence type="predicted"/>
<evidence type="ECO:0000256" key="3">
    <source>
        <dbReference type="ARBA" id="ARBA00023163"/>
    </source>
</evidence>
<dbReference type="SUPFAM" id="SSF46689">
    <property type="entry name" value="Homeodomain-like"/>
    <property type="match status" value="1"/>
</dbReference>
<dbReference type="PANTHER" id="PTHR43280">
    <property type="entry name" value="ARAC-FAMILY TRANSCRIPTIONAL REGULATOR"/>
    <property type="match status" value="1"/>
</dbReference>
<dbReference type="PROSITE" id="PS01124">
    <property type="entry name" value="HTH_ARAC_FAMILY_2"/>
    <property type="match status" value="1"/>
</dbReference>
<keyword evidence="6" id="KW-1185">Reference proteome</keyword>
<protein>
    <submittedName>
        <fullName evidence="5">Transcriptional regulator, AraC family</fullName>
    </submittedName>
</protein>
<dbReference type="GO" id="GO:0043565">
    <property type="term" value="F:sequence-specific DNA binding"/>
    <property type="evidence" value="ECO:0007669"/>
    <property type="project" value="InterPro"/>
</dbReference>
<dbReference type="InterPro" id="IPR009057">
    <property type="entry name" value="Homeodomain-like_sf"/>
</dbReference>
<dbReference type="InterPro" id="IPR037923">
    <property type="entry name" value="HTH-like"/>
</dbReference>
<accession>A0A1M5IY37</accession>
<evidence type="ECO:0000259" key="4">
    <source>
        <dbReference type="PROSITE" id="PS01124"/>
    </source>
</evidence>
<dbReference type="SMART" id="SM00342">
    <property type="entry name" value="HTH_ARAC"/>
    <property type="match status" value="1"/>
</dbReference>
<gene>
    <name evidence="5" type="ORF">SAMN04488522_10593</name>
</gene>
<keyword evidence="3" id="KW-0804">Transcription</keyword>
<evidence type="ECO:0000313" key="6">
    <source>
        <dbReference type="Proteomes" id="UP000184287"/>
    </source>
</evidence>